<reference evidence="3 4" key="1">
    <citation type="submission" date="2017-04" db="EMBL/GenBank/DDBJ databases">
        <title>The complete genome sequence of Streptomyces albolongus YIM 101047, the producer of novel bafilomycins and novel odoriferous sesquiterpenoids.</title>
        <authorList>
            <person name="Yin M."/>
            <person name="Jiang Y."/>
        </authorList>
    </citation>
    <scope>NUCLEOTIDE SEQUENCE [LARGE SCALE GENOMIC DNA]</scope>
    <source>
        <strain evidence="3 4">YIM 101047</strain>
    </source>
</reference>
<name>A0ABC8C4G1_9ACTN</name>
<evidence type="ECO:0008006" key="5">
    <source>
        <dbReference type="Google" id="ProtNLM"/>
    </source>
</evidence>
<feature type="transmembrane region" description="Helical" evidence="2">
    <location>
        <begin position="142"/>
        <end position="158"/>
    </location>
</feature>
<keyword evidence="2" id="KW-0472">Membrane</keyword>
<accession>A0ABC8C4G1</accession>
<keyword evidence="4" id="KW-1185">Reference proteome</keyword>
<proteinExistence type="predicted"/>
<protein>
    <recommendedName>
        <fullName evidence="5">Integral membrane protein</fullName>
    </recommendedName>
</protein>
<gene>
    <name evidence="3" type="ORF">B7C62_25060</name>
</gene>
<dbReference type="KEGG" id="kab:B7C62_25060"/>
<feature type="transmembrane region" description="Helical" evidence="2">
    <location>
        <begin position="114"/>
        <end position="136"/>
    </location>
</feature>
<dbReference type="AlphaFoldDB" id="A0ABC8C4G1"/>
<evidence type="ECO:0000256" key="2">
    <source>
        <dbReference type="SAM" id="Phobius"/>
    </source>
</evidence>
<evidence type="ECO:0000256" key="1">
    <source>
        <dbReference type="SAM" id="MobiDB-lite"/>
    </source>
</evidence>
<evidence type="ECO:0000313" key="3">
    <source>
        <dbReference type="EMBL" id="ARF77366.1"/>
    </source>
</evidence>
<keyword evidence="2" id="KW-1133">Transmembrane helix</keyword>
<sequence length="199" mass="21172">MRAGAAGAVLAVVATAALAGFLAGAVFGGEDGVSVLSGLLVAGSFILAAVVGALIWWRWASRRATKVGLSAGRYVRVARQIQRGEVPDDPAELPATIEIAGRARRALDVQQRRLVWWLMGGAAFLMLTSAAIHVATREYLRAFQYLALSGIFLINPLTMRRQRRRLDAVEQALSRRTSVTGTGSPGGAEPEGRTYPSGK</sequence>
<dbReference type="Proteomes" id="UP000192251">
    <property type="component" value="Chromosome"/>
</dbReference>
<evidence type="ECO:0000313" key="4">
    <source>
        <dbReference type="Proteomes" id="UP000192251"/>
    </source>
</evidence>
<organism evidence="3 4">
    <name type="scientific">Kitasatospora albolonga</name>
    <dbReference type="NCBI Taxonomy" id="68173"/>
    <lineage>
        <taxon>Bacteria</taxon>
        <taxon>Bacillati</taxon>
        <taxon>Actinomycetota</taxon>
        <taxon>Actinomycetes</taxon>
        <taxon>Kitasatosporales</taxon>
        <taxon>Streptomycetaceae</taxon>
        <taxon>Kitasatospora</taxon>
    </lineage>
</organism>
<dbReference type="EMBL" id="CP020563">
    <property type="protein sequence ID" value="ARF77366.1"/>
    <property type="molecule type" value="Genomic_DNA"/>
</dbReference>
<keyword evidence="2" id="KW-0812">Transmembrane</keyword>
<feature type="transmembrane region" description="Helical" evidence="2">
    <location>
        <begin position="35"/>
        <end position="57"/>
    </location>
</feature>
<feature type="region of interest" description="Disordered" evidence="1">
    <location>
        <begin position="171"/>
        <end position="199"/>
    </location>
</feature>